<evidence type="ECO:0000256" key="2">
    <source>
        <dbReference type="ARBA" id="ARBA00012438"/>
    </source>
</evidence>
<dbReference type="InterPro" id="IPR050482">
    <property type="entry name" value="Sensor_HK_TwoCompSys"/>
</dbReference>
<evidence type="ECO:0000259" key="6">
    <source>
        <dbReference type="Pfam" id="PF02518"/>
    </source>
</evidence>
<keyword evidence="3" id="KW-0808">Transferase</keyword>
<evidence type="ECO:0000256" key="3">
    <source>
        <dbReference type="ARBA" id="ARBA00022679"/>
    </source>
</evidence>
<accession>A0A6V7RLS1</accession>
<dbReference type="InterPro" id="IPR003018">
    <property type="entry name" value="GAF"/>
</dbReference>
<dbReference type="GO" id="GO:0000155">
    <property type="term" value="F:phosphorelay sensor kinase activity"/>
    <property type="evidence" value="ECO:0007669"/>
    <property type="project" value="InterPro"/>
</dbReference>
<dbReference type="GO" id="GO:0046983">
    <property type="term" value="F:protein dimerization activity"/>
    <property type="evidence" value="ECO:0007669"/>
    <property type="project" value="InterPro"/>
</dbReference>
<evidence type="ECO:0000256" key="4">
    <source>
        <dbReference type="ARBA" id="ARBA00022777"/>
    </source>
</evidence>
<dbReference type="PANTHER" id="PTHR24421">
    <property type="entry name" value="NITRATE/NITRITE SENSOR PROTEIN NARX-RELATED"/>
    <property type="match status" value="1"/>
</dbReference>
<keyword evidence="10" id="KW-1185">Reference proteome</keyword>
<proteinExistence type="predicted"/>
<name>A0A6V7RLS1_9BACL</name>
<dbReference type="SUPFAM" id="SSF55874">
    <property type="entry name" value="ATPase domain of HSP90 chaperone/DNA topoisomerase II/histidine kinase"/>
    <property type="match status" value="1"/>
</dbReference>
<dbReference type="Gene3D" id="1.20.5.1930">
    <property type="match status" value="1"/>
</dbReference>
<organism evidence="9 10">
    <name type="scientific">Phocicoccus schoeneichii</name>
    <dbReference type="NCBI Taxonomy" id="1812261"/>
    <lineage>
        <taxon>Bacteria</taxon>
        <taxon>Bacillati</taxon>
        <taxon>Bacillota</taxon>
        <taxon>Bacilli</taxon>
        <taxon>Bacillales</taxon>
        <taxon>Salinicoccaceae</taxon>
        <taxon>Phocicoccus</taxon>
    </lineage>
</organism>
<evidence type="ECO:0000313" key="9">
    <source>
        <dbReference type="EMBL" id="CAD2078514.1"/>
    </source>
</evidence>
<feature type="domain" description="Histidine kinase/HSP90-like ATPase" evidence="6">
    <location>
        <begin position="277"/>
        <end position="367"/>
    </location>
</feature>
<keyword evidence="4 9" id="KW-0418">Kinase</keyword>
<dbReference type="Pfam" id="PF13185">
    <property type="entry name" value="GAF_2"/>
    <property type="match status" value="1"/>
</dbReference>
<dbReference type="Proteomes" id="UP000521032">
    <property type="component" value="Unassembled WGS sequence"/>
</dbReference>
<dbReference type="Pfam" id="PF02518">
    <property type="entry name" value="HATPase_c"/>
    <property type="match status" value="1"/>
</dbReference>
<sequence>MKTKLQLLKDIAEFLNEETNKDRMLQGALEMLIDNSEFATGWVFFINNDGVHELGAHYNLPNGLTNDDNSHLIDGKCWCVNQYNRNNLEKATNIFVCSRLEKAARAYLDENNGITHHATVPLMSGGESYGLLNVATPYVEEFSQEELDLLESVAFQIGSTLKRIELNRREQENILVQERQRLARDLHDSVNQMLFSINIMSNGLKRLDDIDKIKTTLSSIEGTSKYAMREMKALIWQLKPIGLENGMIQAIEHYANLLGVDVDIEINGFYDLDDKSETQIFRVIQESLNNIKKHSGVTEAKITMLNHDADFFLSVHDDGRGFVIDKDHPYNHGIKNMKERVTQIGGMFNIKSDLGKGTTITVKIKKKRESIHE</sequence>
<dbReference type="GO" id="GO:0016020">
    <property type="term" value="C:membrane"/>
    <property type="evidence" value="ECO:0007669"/>
    <property type="project" value="InterPro"/>
</dbReference>
<comment type="caution">
    <text evidence="9">The sequence shown here is derived from an EMBL/GenBank/DDBJ whole genome shotgun (WGS) entry which is preliminary data.</text>
</comment>
<dbReference type="InterPro" id="IPR011712">
    <property type="entry name" value="Sig_transdc_His_kin_sub3_dim/P"/>
</dbReference>
<feature type="domain" description="Signal transduction histidine kinase subgroup 3 dimerisation and phosphoacceptor" evidence="7">
    <location>
        <begin position="178"/>
        <end position="241"/>
    </location>
</feature>
<dbReference type="InterPro" id="IPR029016">
    <property type="entry name" value="GAF-like_dom_sf"/>
</dbReference>
<dbReference type="RefSeq" id="WP_186088343.1">
    <property type="nucleotide sequence ID" value="NZ_BMDB01000001.1"/>
</dbReference>
<dbReference type="PANTHER" id="PTHR24421:SF40">
    <property type="entry name" value="SENSOR HISTIDINE KINASE YHCY"/>
    <property type="match status" value="1"/>
</dbReference>
<evidence type="ECO:0000259" key="7">
    <source>
        <dbReference type="Pfam" id="PF07730"/>
    </source>
</evidence>
<dbReference type="Pfam" id="PF07730">
    <property type="entry name" value="HisKA_3"/>
    <property type="match status" value="1"/>
</dbReference>
<comment type="catalytic activity">
    <reaction evidence="1">
        <text>ATP + protein L-histidine = ADP + protein N-phospho-L-histidine.</text>
        <dbReference type="EC" id="2.7.13.3"/>
    </reaction>
</comment>
<dbReference type="AlphaFoldDB" id="A0A6V7RLS1"/>
<protein>
    <recommendedName>
        <fullName evidence="2">histidine kinase</fullName>
        <ecNumber evidence="2">2.7.13.3</ecNumber>
    </recommendedName>
</protein>
<evidence type="ECO:0000259" key="8">
    <source>
        <dbReference type="Pfam" id="PF13185"/>
    </source>
</evidence>
<dbReference type="EMBL" id="CAJEWE010000010">
    <property type="protein sequence ID" value="CAD2078514.1"/>
    <property type="molecule type" value="Genomic_DNA"/>
</dbReference>
<evidence type="ECO:0000256" key="1">
    <source>
        <dbReference type="ARBA" id="ARBA00000085"/>
    </source>
</evidence>
<dbReference type="CDD" id="cd16917">
    <property type="entry name" value="HATPase_UhpB-NarQ-NarX-like"/>
    <property type="match status" value="1"/>
</dbReference>
<reference evidence="9 10" key="1">
    <citation type="submission" date="2020-07" db="EMBL/GenBank/DDBJ databases">
        <authorList>
            <person name="Criscuolo A."/>
        </authorList>
    </citation>
    <scope>NUCLEOTIDE SEQUENCE [LARGE SCALE GENOMIC DNA]</scope>
    <source>
        <strain evidence="10">CIP 111030</strain>
    </source>
</reference>
<dbReference type="SUPFAM" id="SSF55781">
    <property type="entry name" value="GAF domain-like"/>
    <property type="match status" value="1"/>
</dbReference>
<feature type="domain" description="GAF" evidence="8">
    <location>
        <begin position="22"/>
        <end position="161"/>
    </location>
</feature>
<dbReference type="InterPro" id="IPR003594">
    <property type="entry name" value="HATPase_dom"/>
</dbReference>
<keyword evidence="5" id="KW-0902">Two-component regulatory system</keyword>
<dbReference type="Gene3D" id="3.30.450.40">
    <property type="match status" value="1"/>
</dbReference>
<dbReference type="EC" id="2.7.13.3" evidence="2"/>
<gene>
    <name evidence="9" type="primary">liaS</name>
    <name evidence="9" type="ORF">JEOSCH030_01545</name>
</gene>
<dbReference type="InterPro" id="IPR036890">
    <property type="entry name" value="HATPase_C_sf"/>
</dbReference>
<evidence type="ECO:0000313" key="10">
    <source>
        <dbReference type="Proteomes" id="UP000521032"/>
    </source>
</evidence>
<evidence type="ECO:0000256" key="5">
    <source>
        <dbReference type="ARBA" id="ARBA00023012"/>
    </source>
</evidence>
<dbReference type="Gene3D" id="3.30.565.10">
    <property type="entry name" value="Histidine kinase-like ATPase, C-terminal domain"/>
    <property type="match status" value="1"/>
</dbReference>